<organism evidence="2">
    <name type="scientific">Tanacetum cinerariifolium</name>
    <name type="common">Dalmatian daisy</name>
    <name type="synonym">Chrysanthemum cinerariifolium</name>
    <dbReference type="NCBI Taxonomy" id="118510"/>
    <lineage>
        <taxon>Eukaryota</taxon>
        <taxon>Viridiplantae</taxon>
        <taxon>Streptophyta</taxon>
        <taxon>Embryophyta</taxon>
        <taxon>Tracheophyta</taxon>
        <taxon>Spermatophyta</taxon>
        <taxon>Magnoliopsida</taxon>
        <taxon>eudicotyledons</taxon>
        <taxon>Gunneridae</taxon>
        <taxon>Pentapetalae</taxon>
        <taxon>asterids</taxon>
        <taxon>campanulids</taxon>
        <taxon>Asterales</taxon>
        <taxon>Asteraceae</taxon>
        <taxon>Asteroideae</taxon>
        <taxon>Anthemideae</taxon>
        <taxon>Anthemidinae</taxon>
        <taxon>Tanacetum</taxon>
    </lineage>
</organism>
<name>A0A699W442_TANCI</name>
<sequence>KAYKEYYACATGEAAPKPKASARRKRGGSNSSTTPPTAVASPRPITTVERKEAEQLKIVLRRSRQETHISQHGSSSTDEGTGSKPGVSDVPSDDSEEGISWYSSDDEDVDAQDKGGDDDEGKKNDESDD</sequence>
<proteinExistence type="predicted"/>
<evidence type="ECO:0000313" key="2">
    <source>
        <dbReference type="EMBL" id="GFD39631.1"/>
    </source>
</evidence>
<gene>
    <name evidence="2" type="ORF">Tci_911600</name>
</gene>
<evidence type="ECO:0000256" key="1">
    <source>
        <dbReference type="SAM" id="MobiDB-lite"/>
    </source>
</evidence>
<comment type="caution">
    <text evidence="2">The sequence shown here is derived from an EMBL/GenBank/DDBJ whole genome shotgun (WGS) entry which is preliminary data.</text>
</comment>
<feature type="compositionally biased region" description="Polar residues" evidence="1">
    <location>
        <begin position="70"/>
        <end position="80"/>
    </location>
</feature>
<dbReference type="EMBL" id="BKCJ011519535">
    <property type="protein sequence ID" value="GFD39631.1"/>
    <property type="molecule type" value="Genomic_DNA"/>
</dbReference>
<feature type="non-terminal residue" evidence="2">
    <location>
        <position position="1"/>
    </location>
</feature>
<feature type="region of interest" description="Disordered" evidence="1">
    <location>
        <begin position="1"/>
        <end position="129"/>
    </location>
</feature>
<dbReference type="AlphaFoldDB" id="A0A699W442"/>
<reference evidence="2" key="1">
    <citation type="journal article" date="2019" name="Sci. Rep.">
        <title>Draft genome of Tanacetum cinerariifolium, the natural source of mosquito coil.</title>
        <authorList>
            <person name="Yamashiro T."/>
            <person name="Shiraishi A."/>
            <person name="Satake H."/>
            <person name="Nakayama K."/>
        </authorList>
    </citation>
    <scope>NUCLEOTIDE SEQUENCE</scope>
</reference>
<protein>
    <submittedName>
        <fullName evidence="2">Uncharacterized protein</fullName>
    </submittedName>
</protein>
<accession>A0A699W442</accession>
<feature type="compositionally biased region" description="Basic and acidic residues" evidence="1">
    <location>
        <begin position="111"/>
        <end position="129"/>
    </location>
</feature>
<feature type="non-terminal residue" evidence="2">
    <location>
        <position position="129"/>
    </location>
</feature>